<keyword evidence="7" id="KW-0597">Phosphoprotein</keyword>
<dbReference type="InterPro" id="IPR001789">
    <property type="entry name" value="Sig_transdc_resp-reg_receiver"/>
</dbReference>
<dbReference type="Gene3D" id="3.40.50.2300">
    <property type="match status" value="1"/>
</dbReference>
<evidence type="ECO:0000256" key="6">
    <source>
        <dbReference type="ARBA" id="ARBA00037164"/>
    </source>
</evidence>
<dbReference type="RefSeq" id="WP_109730558.1">
    <property type="nucleotide sequence ID" value="NZ_BAAACK010000004.1"/>
</dbReference>
<feature type="domain" description="HTH LytTR-type" evidence="9">
    <location>
        <begin position="149"/>
        <end position="251"/>
    </location>
</feature>
<evidence type="ECO:0000256" key="1">
    <source>
        <dbReference type="ARBA" id="ARBA00018672"/>
    </source>
</evidence>
<dbReference type="InterPro" id="IPR011006">
    <property type="entry name" value="CheY-like_superfamily"/>
</dbReference>
<dbReference type="PROSITE" id="PS50930">
    <property type="entry name" value="HTH_LYTTR"/>
    <property type="match status" value="1"/>
</dbReference>
<dbReference type="EMBL" id="QGDL01000003">
    <property type="protein sequence ID" value="PWJ30946.1"/>
    <property type="molecule type" value="Genomic_DNA"/>
</dbReference>
<organism evidence="10 11">
    <name type="scientific">Faecalicatena orotica</name>
    <dbReference type="NCBI Taxonomy" id="1544"/>
    <lineage>
        <taxon>Bacteria</taxon>
        <taxon>Bacillati</taxon>
        <taxon>Bacillota</taxon>
        <taxon>Clostridia</taxon>
        <taxon>Lachnospirales</taxon>
        <taxon>Lachnospiraceae</taxon>
        <taxon>Faecalicatena</taxon>
    </lineage>
</organism>
<dbReference type="InterPro" id="IPR046947">
    <property type="entry name" value="LytR-like"/>
</dbReference>
<dbReference type="AlphaFoldDB" id="A0A2Y9C4U5"/>
<dbReference type="Proteomes" id="UP000245845">
    <property type="component" value="Unassembled WGS sequence"/>
</dbReference>
<name>A0A2Y9C4U5_9FIRM</name>
<feature type="domain" description="Response regulatory" evidence="8">
    <location>
        <begin position="3"/>
        <end position="129"/>
    </location>
</feature>
<dbReference type="GO" id="GO:0000156">
    <property type="term" value="F:phosphorelay response regulator activity"/>
    <property type="evidence" value="ECO:0007669"/>
    <property type="project" value="InterPro"/>
</dbReference>
<evidence type="ECO:0000256" key="3">
    <source>
        <dbReference type="ARBA" id="ARBA00023012"/>
    </source>
</evidence>
<gene>
    <name evidence="10" type="ORF">A8806_103355</name>
</gene>
<evidence type="ECO:0000256" key="7">
    <source>
        <dbReference type="PROSITE-ProRule" id="PRU00169"/>
    </source>
</evidence>
<keyword evidence="4" id="KW-0010">Activator</keyword>
<keyword evidence="11" id="KW-1185">Reference proteome</keyword>
<dbReference type="PROSITE" id="PS50110">
    <property type="entry name" value="RESPONSE_REGULATORY"/>
    <property type="match status" value="1"/>
</dbReference>
<dbReference type="Pfam" id="PF00072">
    <property type="entry name" value="Response_reg"/>
    <property type="match status" value="1"/>
</dbReference>
<proteinExistence type="predicted"/>
<evidence type="ECO:0000313" key="10">
    <source>
        <dbReference type="EMBL" id="PWJ30946.1"/>
    </source>
</evidence>
<dbReference type="PANTHER" id="PTHR37299">
    <property type="entry name" value="TRANSCRIPTIONAL REGULATOR-RELATED"/>
    <property type="match status" value="1"/>
</dbReference>
<dbReference type="PANTHER" id="PTHR37299:SF3">
    <property type="entry name" value="STAGE 0 SPORULATION PROTEIN A HOMOLOG"/>
    <property type="match status" value="1"/>
</dbReference>
<evidence type="ECO:0000256" key="4">
    <source>
        <dbReference type="ARBA" id="ARBA00023159"/>
    </source>
</evidence>
<evidence type="ECO:0000259" key="8">
    <source>
        <dbReference type="PROSITE" id="PS50110"/>
    </source>
</evidence>
<dbReference type="InterPro" id="IPR007492">
    <property type="entry name" value="LytTR_DNA-bd_dom"/>
</dbReference>
<dbReference type="SMART" id="SM00850">
    <property type="entry name" value="LytTR"/>
    <property type="match status" value="1"/>
</dbReference>
<keyword evidence="2" id="KW-0963">Cytoplasm</keyword>
<sequence length="251" mass="29399">MLPVYICDDEEKMRKILSDEIARQILIGGHDMQTVLCTGDPEELLDMARQKQKRGIYFLDVDLKQKRSERDGFWVGREIRKFDPRGFIIYITSFRDLAFKTFQYHVEALDYIVKDDILKMLPAIRDCLRVIAKRMLEEMDAETSAAPYFTVKMADSLRHIPLAEIICFETSPRTHRILLYTESERLDFIGKLSEIEEQAGNNFIRCHRAFLVNREKIRSVDLKNNEITMQNGQICLVSRSMKPKLAEICRL</sequence>
<evidence type="ECO:0000256" key="5">
    <source>
        <dbReference type="ARBA" id="ARBA00024867"/>
    </source>
</evidence>
<protein>
    <recommendedName>
        <fullName evidence="1">Stage 0 sporulation protein A homolog</fullName>
    </recommendedName>
</protein>
<dbReference type="SUPFAM" id="SSF52172">
    <property type="entry name" value="CheY-like"/>
    <property type="match status" value="1"/>
</dbReference>
<comment type="function">
    <text evidence="5">May play the central regulatory role in sporulation. It may be an element of the effector pathway responsible for the activation of sporulation genes in response to nutritional stress. Spo0A may act in concert with spo0H (a sigma factor) to control the expression of some genes that are critical to the sporulation process.</text>
</comment>
<dbReference type="Gene3D" id="2.40.50.1020">
    <property type="entry name" value="LytTr DNA-binding domain"/>
    <property type="match status" value="1"/>
</dbReference>
<evidence type="ECO:0000256" key="2">
    <source>
        <dbReference type="ARBA" id="ARBA00022490"/>
    </source>
</evidence>
<reference evidence="10 11" key="1">
    <citation type="submission" date="2018-05" db="EMBL/GenBank/DDBJ databases">
        <title>The Hungate 1000. A catalogue of reference genomes from the rumen microbiome.</title>
        <authorList>
            <person name="Kelly W."/>
        </authorList>
    </citation>
    <scope>NUCLEOTIDE SEQUENCE [LARGE SCALE GENOMIC DNA]</scope>
    <source>
        <strain evidence="10 11">NLAE-zl-C242</strain>
    </source>
</reference>
<keyword evidence="3" id="KW-0902">Two-component regulatory system</keyword>
<evidence type="ECO:0000259" key="9">
    <source>
        <dbReference type="PROSITE" id="PS50930"/>
    </source>
</evidence>
<feature type="modified residue" description="4-aspartylphosphate" evidence="7">
    <location>
        <position position="60"/>
    </location>
</feature>
<evidence type="ECO:0000313" key="11">
    <source>
        <dbReference type="Proteomes" id="UP000245845"/>
    </source>
</evidence>
<dbReference type="OrthoDB" id="9809318at2"/>
<dbReference type="SMART" id="SM00448">
    <property type="entry name" value="REC"/>
    <property type="match status" value="1"/>
</dbReference>
<comment type="function">
    <text evidence="6">Required for high-level post-exponential phase expression of a series of secreted proteins.</text>
</comment>
<comment type="caution">
    <text evidence="10">The sequence shown here is derived from an EMBL/GenBank/DDBJ whole genome shotgun (WGS) entry which is preliminary data.</text>
</comment>
<dbReference type="GO" id="GO:0003677">
    <property type="term" value="F:DNA binding"/>
    <property type="evidence" value="ECO:0007669"/>
    <property type="project" value="InterPro"/>
</dbReference>
<accession>A0A2Y9C4U5</accession>
<dbReference type="Pfam" id="PF04397">
    <property type="entry name" value="LytTR"/>
    <property type="match status" value="1"/>
</dbReference>